<keyword evidence="3" id="KW-1185">Reference proteome</keyword>
<proteinExistence type="predicted"/>
<feature type="region of interest" description="Disordered" evidence="1">
    <location>
        <begin position="176"/>
        <end position="195"/>
    </location>
</feature>
<evidence type="ECO:0000256" key="1">
    <source>
        <dbReference type="SAM" id="MobiDB-lite"/>
    </source>
</evidence>
<dbReference type="RefSeq" id="WP_124087676.1">
    <property type="nucleotide sequence ID" value="NZ_UXAW01000086.1"/>
</dbReference>
<name>A0A3P5XMN8_9RHOB</name>
<dbReference type="AlphaFoldDB" id="A0A3P5XMN8"/>
<sequence length="195" mass="20780">MDENRPAPDAPRFRAGALSHRKPTRFAWAPDAAARAALARALDLPAIRALSFKGEILPEGRSDFRLSAELVADVVQSCVISLAPVPARIVEQVGRRFLSEWSEPEGEEVEMPEDDSMDPLPEVIDIAAIAAETLALALPPYPRAAGAELGEAVFAAPGETPIRDEDLKPFAGLASLLKKGEKPGGDPEDDPGAQQ</sequence>
<dbReference type="OrthoDB" id="8443793at2"/>
<accession>A0A3P5XMN8</accession>
<dbReference type="Pfam" id="PF02620">
    <property type="entry name" value="YceD"/>
    <property type="match status" value="1"/>
</dbReference>
<gene>
    <name evidence="2" type="ORF">XINFAN_02953</name>
</gene>
<dbReference type="EMBL" id="UXAW01000086">
    <property type="protein sequence ID" value="VDC31565.1"/>
    <property type="molecule type" value="Genomic_DNA"/>
</dbReference>
<dbReference type="InterPro" id="IPR003772">
    <property type="entry name" value="YceD"/>
</dbReference>
<dbReference type="Proteomes" id="UP000277498">
    <property type="component" value="Unassembled WGS sequence"/>
</dbReference>
<evidence type="ECO:0000313" key="3">
    <source>
        <dbReference type="Proteomes" id="UP000277498"/>
    </source>
</evidence>
<evidence type="ECO:0008006" key="4">
    <source>
        <dbReference type="Google" id="ProtNLM"/>
    </source>
</evidence>
<organism evidence="2 3">
    <name type="scientific">Pseudogemmobacter humi</name>
    <dbReference type="NCBI Taxonomy" id="2483812"/>
    <lineage>
        <taxon>Bacteria</taxon>
        <taxon>Pseudomonadati</taxon>
        <taxon>Pseudomonadota</taxon>
        <taxon>Alphaproteobacteria</taxon>
        <taxon>Rhodobacterales</taxon>
        <taxon>Paracoccaceae</taxon>
        <taxon>Pseudogemmobacter</taxon>
    </lineage>
</organism>
<evidence type="ECO:0000313" key="2">
    <source>
        <dbReference type="EMBL" id="VDC31565.1"/>
    </source>
</evidence>
<reference evidence="2 3" key="1">
    <citation type="submission" date="2018-11" db="EMBL/GenBank/DDBJ databases">
        <authorList>
            <person name="Criscuolo A."/>
        </authorList>
    </citation>
    <scope>NUCLEOTIDE SEQUENCE [LARGE SCALE GENOMIC DNA]</scope>
    <source>
        <strain evidence="2">ACIP111625</strain>
    </source>
</reference>
<protein>
    <recommendedName>
        <fullName evidence="4">DUF177 domain-containing protein</fullName>
    </recommendedName>
</protein>
<feature type="compositionally biased region" description="Acidic residues" evidence="1">
    <location>
        <begin position="186"/>
        <end position="195"/>
    </location>
</feature>